<protein>
    <recommendedName>
        <fullName evidence="9">Lipoprotein signal peptidase</fullName>
        <ecNumber evidence="9">3.4.23.36</ecNumber>
    </recommendedName>
    <alternativeName>
        <fullName evidence="9">Prolipoprotein signal peptidase</fullName>
    </alternativeName>
    <alternativeName>
        <fullName evidence="9">Signal peptidase II</fullName>
        <shortName evidence="9">SPase II</shortName>
    </alternativeName>
</protein>
<evidence type="ECO:0000256" key="9">
    <source>
        <dbReference type="HAMAP-Rule" id="MF_00161"/>
    </source>
</evidence>
<keyword evidence="5 9" id="KW-0064">Aspartyl protease</keyword>
<comment type="caution">
    <text evidence="9">Lacks conserved residue(s) required for the propagation of feature annotation.</text>
</comment>
<keyword evidence="13" id="KW-1185">Reference proteome</keyword>
<keyword evidence="6 9" id="KW-0378">Hydrolase</keyword>
<organism evidence="12 13">
    <name type="scientific">Yanghanlia caeni</name>
    <dbReference type="NCBI Taxonomy" id="3064283"/>
    <lineage>
        <taxon>Bacteria</taxon>
        <taxon>Pseudomonadati</taxon>
        <taxon>Pseudomonadota</taxon>
        <taxon>Betaproteobacteria</taxon>
        <taxon>Burkholderiales</taxon>
        <taxon>Alcaligenaceae</taxon>
        <taxon>Yanghanlia</taxon>
    </lineage>
</organism>
<feature type="active site" evidence="9">
    <location>
        <position position="124"/>
    </location>
</feature>
<dbReference type="HAMAP" id="MF_00161">
    <property type="entry name" value="LspA"/>
    <property type="match status" value="1"/>
</dbReference>
<evidence type="ECO:0000256" key="5">
    <source>
        <dbReference type="ARBA" id="ARBA00022750"/>
    </source>
</evidence>
<keyword evidence="8 9" id="KW-0472">Membrane</keyword>
<reference evidence="12 13" key="1">
    <citation type="submission" date="2023-08" db="EMBL/GenBank/DDBJ databases">
        <title>Alcaligenaceae gen. nov., a novel taxon isolated from the sludge of Yixing Pesticide Factory.</title>
        <authorList>
            <person name="Ruan L."/>
        </authorList>
    </citation>
    <scope>NUCLEOTIDE SEQUENCE [LARGE SCALE GENOMIC DNA]</scope>
    <source>
        <strain evidence="12 13">LG-2</strain>
    </source>
</reference>
<proteinExistence type="inferred from homology"/>
<comment type="subcellular location">
    <subcellularLocation>
        <location evidence="9">Cell membrane</location>
        <topology evidence="9">Multi-pass membrane protein</topology>
    </subcellularLocation>
</comment>
<evidence type="ECO:0000256" key="3">
    <source>
        <dbReference type="ARBA" id="ARBA00022670"/>
    </source>
</evidence>
<sequence>MKQPFNSNRRWWLWWLLALGFVALDQILKQTTVATLPLHAGIGITPWFNWVHVLNPGAAFSFLADAGGWQRYVLGIIGLVVSATLLVALYRGLDSRSVTLSYVSIIGGAMGNVVDRVFRGAVVDYLDFYWKQWHWPAFNLADMLLVGGTMLLIYSTWSVSKTETERQNRTDG</sequence>
<comment type="function">
    <text evidence="9 10">This protein specifically catalyzes the removal of signal peptides from prolipoproteins.</text>
</comment>
<evidence type="ECO:0000256" key="4">
    <source>
        <dbReference type="ARBA" id="ARBA00022692"/>
    </source>
</evidence>
<feature type="transmembrane region" description="Helical" evidence="9">
    <location>
        <begin position="72"/>
        <end position="93"/>
    </location>
</feature>
<evidence type="ECO:0000256" key="10">
    <source>
        <dbReference type="RuleBase" id="RU000594"/>
    </source>
</evidence>
<name>A0ABU1DA55_9BURK</name>
<comment type="similarity">
    <text evidence="1 9 11">Belongs to the peptidase A8 family.</text>
</comment>
<evidence type="ECO:0000256" key="7">
    <source>
        <dbReference type="ARBA" id="ARBA00022989"/>
    </source>
</evidence>
<gene>
    <name evidence="9 12" type="primary">lspA</name>
    <name evidence="12" type="ORF">Q8947_14800</name>
</gene>
<dbReference type="PROSITE" id="PS00855">
    <property type="entry name" value="SPASE_II"/>
    <property type="match status" value="1"/>
</dbReference>
<dbReference type="Proteomes" id="UP001232156">
    <property type="component" value="Unassembled WGS sequence"/>
</dbReference>
<accession>A0ABU1DA55</accession>
<dbReference type="InterPro" id="IPR001872">
    <property type="entry name" value="Peptidase_A8"/>
</dbReference>
<keyword evidence="2 9" id="KW-1003">Cell membrane</keyword>
<dbReference type="EC" id="3.4.23.36" evidence="9"/>
<dbReference type="PANTHER" id="PTHR33695">
    <property type="entry name" value="LIPOPROTEIN SIGNAL PEPTIDASE"/>
    <property type="match status" value="1"/>
</dbReference>
<keyword evidence="7 9" id="KW-1133">Transmembrane helix</keyword>
<feature type="transmembrane region" description="Helical" evidence="9">
    <location>
        <begin position="138"/>
        <end position="159"/>
    </location>
</feature>
<comment type="catalytic activity">
    <reaction evidence="9 10">
        <text>Release of signal peptides from bacterial membrane prolipoproteins. Hydrolyzes -Xaa-Yaa-Zaa-|-(S,diacylglyceryl)Cys-, in which Xaa is hydrophobic (preferably Leu), and Yaa (Ala or Ser) and Zaa (Gly or Ala) have small, neutral side chains.</text>
        <dbReference type="EC" id="3.4.23.36"/>
    </reaction>
</comment>
<keyword evidence="3 9" id="KW-0645">Protease</keyword>
<dbReference type="RefSeq" id="WP_180150720.1">
    <property type="nucleotide sequence ID" value="NZ_JAUZQE010000072.1"/>
</dbReference>
<evidence type="ECO:0000256" key="11">
    <source>
        <dbReference type="RuleBase" id="RU004181"/>
    </source>
</evidence>
<dbReference type="PRINTS" id="PR00781">
    <property type="entry name" value="LIPOSIGPTASE"/>
</dbReference>
<evidence type="ECO:0000313" key="12">
    <source>
        <dbReference type="EMBL" id="MDR4127238.1"/>
    </source>
</evidence>
<dbReference type="EMBL" id="JAUZQE010000072">
    <property type="protein sequence ID" value="MDR4127238.1"/>
    <property type="molecule type" value="Genomic_DNA"/>
</dbReference>
<feature type="active site" evidence="9">
    <location>
        <position position="142"/>
    </location>
</feature>
<dbReference type="GO" id="GO:0004190">
    <property type="term" value="F:aspartic-type endopeptidase activity"/>
    <property type="evidence" value="ECO:0007669"/>
    <property type="project" value="UniProtKB-EC"/>
</dbReference>
<comment type="pathway">
    <text evidence="9">Protein modification; lipoprotein biosynthesis (signal peptide cleavage).</text>
</comment>
<comment type="caution">
    <text evidence="12">The sequence shown here is derived from an EMBL/GenBank/DDBJ whole genome shotgun (WGS) entry which is preliminary data.</text>
</comment>
<dbReference type="Pfam" id="PF01252">
    <property type="entry name" value="Peptidase_A8"/>
    <property type="match status" value="1"/>
</dbReference>
<evidence type="ECO:0000256" key="8">
    <source>
        <dbReference type="ARBA" id="ARBA00023136"/>
    </source>
</evidence>
<evidence type="ECO:0000256" key="6">
    <source>
        <dbReference type="ARBA" id="ARBA00022801"/>
    </source>
</evidence>
<evidence type="ECO:0000256" key="2">
    <source>
        <dbReference type="ARBA" id="ARBA00022475"/>
    </source>
</evidence>
<evidence type="ECO:0000313" key="13">
    <source>
        <dbReference type="Proteomes" id="UP001232156"/>
    </source>
</evidence>
<dbReference type="PANTHER" id="PTHR33695:SF1">
    <property type="entry name" value="LIPOPROTEIN SIGNAL PEPTIDASE"/>
    <property type="match status" value="1"/>
</dbReference>
<keyword evidence="4 9" id="KW-0812">Transmembrane</keyword>
<evidence type="ECO:0000256" key="1">
    <source>
        <dbReference type="ARBA" id="ARBA00006139"/>
    </source>
</evidence>
<dbReference type="NCBIfam" id="TIGR00077">
    <property type="entry name" value="lspA"/>
    <property type="match status" value="1"/>
</dbReference>
<feature type="transmembrane region" description="Helical" evidence="9">
    <location>
        <begin position="100"/>
        <end position="118"/>
    </location>
</feature>